<gene>
    <name evidence="1" type="ORF">CKY39_16170</name>
</gene>
<organism evidence="1 2">
    <name type="scientific">Variovorax boronicumulans</name>
    <dbReference type="NCBI Taxonomy" id="436515"/>
    <lineage>
        <taxon>Bacteria</taxon>
        <taxon>Pseudomonadati</taxon>
        <taxon>Pseudomonadota</taxon>
        <taxon>Betaproteobacteria</taxon>
        <taxon>Burkholderiales</taxon>
        <taxon>Comamonadaceae</taxon>
        <taxon>Variovorax</taxon>
    </lineage>
</organism>
<dbReference type="Pfam" id="PF05119">
    <property type="entry name" value="Terminase_4"/>
    <property type="match status" value="1"/>
</dbReference>
<dbReference type="NCBIfam" id="TIGR01558">
    <property type="entry name" value="sm_term_P27"/>
    <property type="match status" value="1"/>
</dbReference>
<dbReference type="Proteomes" id="UP000217154">
    <property type="component" value="Chromosome"/>
</dbReference>
<dbReference type="InterPro" id="IPR006448">
    <property type="entry name" value="Phage_term_ssu_P27"/>
</dbReference>
<evidence type="ECO:0000313" key="2">
    <source>
        <dbReference type="Proteomes" id="UP000217154"/>
    </source>
</evidence>
<dbReference type="RefSeq" id="WP_095745156.1">
    <property type="nucleotide sequence ID" value="NZ_CP023284.1"/>
</dbReference>
<sequence length="198" mass="21277">MLFMTAGNREGGVSPDRALELIMGRNRLPSNVHMLRGNPSKLSEGELAGDSVRVPVQIPACPSHLGPDARAEWKRITPHLMAAGIVTELDRAALAAYCQAWGEWSVLERKVKELMFGDGGRGAEALIDVTPSGYKQVSAMAQARDRALDRMLRFAKEFGLTPASRIASTAGQQLPLPGVLDDPMENFLSAGASLPRAS</sequence>
<name>A0A250DKV3_9BURK</name>
<dbReference type="EMBL" id="CP023284">
    <property type="protein sequence ID" value="ATA54573.1"/>
    <property type="molecule type" value="Genomic_DNA"/>
</dbReference>
<evidence type="ECO:0000313" key="1">
    <source>
        <dbReference type="EMBL" id="ATA54573.1"/>
    </source>
</evidence>
<proteinExistence type="predicted"/>
<protein>
    <submittedName>
        <fullName evidence="1">Phage terminase small subunit P27 family</fullName>
    </submittedName>
</protein>
<dbReference type="AlphaFoldDB" id="A0A250DKV3"/>
<reference evidence="1 2" key="1">
    <citation type="submission" date="2017-09" db="EMBL/GenBank/DDBJ databases">
        <title>The diverse metabolic capabilities of V. boronicumulans make it an excellent choice for continued studies on novel biodegradation.</title>
        <authorList>
            <person name="Sun S."/>
        </authorList>
    </citation>
    <scope>NUCLEOTIDE SEQUENCE [LARGE SCALE GENOMIC DNA]</scope>
    <source>
        <strain evidence="1 2">J1</strain>
    </source>
</reference>
<dbReference type="KEGG" id="vbo:CKY39_16170"/>
<accession>A0A250DKV3</accession>